<keyword evidence="2" id="KW-1185">Reference proteome</keyword>
<dbReference type="EMBL" id="CASHSV030000034">
    <property type="protein sequence ID" value="CAJ2643624.1"/>
    <property type="molecule type" value="Genomic_DNA"/>
</dbReference>
<sequence>MNKQSKRFLHSLLLTPSQSSQSILKTQSILPKNTIHTSNKNPFSLDPLSHSPKSQKKKKKKKKNKSTTSKTNLKTQHKPQKYTNLKKMSSPFPSCFRPSPTNDDNNRHSPPPPPPPPHSTNPNLATYLFQTDIGLVSLTWSRSILGRSLHVQLHHHPFDSPPSNPSSSSLSSSSSSFQLHIKPFIFWKKHGTKKLSSNTHLFWNLSKAKFGSGPEPNSGFYFAVVVDNEMTLLVGDSNKDAYAKSKSKEPKNFQYLVMKREHVYANKIYNTRARFGGKMREIQIDCGGRDHSKLCFSVDGEKVLQIKRLKWKFRGNERVEIDGVSVQISWDVYNWLFVKDNSDGHAIFMFKFEEEDDEQQRGKDRSLMNLWTQQNMNLGFYEKMGKSWSSSSVSMASSGGSFGASSSVLEWSSVEENELVVPVGFSLLVYAWKR</sequence>
<proteinExistence type="predicted"/>
<organism evidence="1 2">
    <name type="scientific">Trifolium pratense</name>
    <name type="common">Red clover</name>
    <dbReference type="NCBI Taxonomy" id="57577"/>
    <lineage>
        <taxon>Eukaryota</taxon>
        <taxon>Viridiplantae</taxon>
        <taxon>Streptophyta</taxon>
        <taxon>Embryophyta</taxon>
        <taxon>Tracheophyta</taxon>
        <taxon>Spermatophyta</taxon>
        <taxon>Magnoliopsida</taxon>
        <taxon>eudicotyledons</taxon>
        <taxon>Gunneridae</taxon>
        <taxon>Pentapetalae</taxon>
        <taxon>rosids</taxon>
        <taxon>fabids</taxon>
        <taxon>Fabales</taxon>
        <taxon>Fabaceae</taxon>
        <taxon>Papilionoideae</taxon>
        <taxon>50 kb inversion clade</taxon>
        <taxon>NPAAA clade</taxon>
        <taxon>Hologalegina</taxon>
        <taxon>IRL clade</taxon>
        <taxon>Trifolieae</taxon>
        <taxon>Trifolium</taxon>
    </lineage>
</organism>
<accession>A0ACB0JFR2</accession>
<comment type="caution">
    <text evidence="1">The sequence shown here is derived from an EMBL/GenBank/DDBJ whole genome shotgun (WGS) entry which is preliminary data.</text>
</comment>
<protein>
    <submittedName>
        <fullName evidence="1">Uncharacterized protein</fullName>
    </submittedName>
</protein>
<evidence type="ECO:0000313" key="1">
    <source>
        <dbReference type="EMBL" id="CAJ2643624.1"/>
    </source>
</evidence>
<name>A0ACB0JFR2_TRIPR</name>
<gene>
    <name evidence="1" type="ORF">MILVUS5_LOCUS12815</name>
</gene>
<evidence type="ECO:0000313" key="2">
    <source>
        <dbReference type="Proteomes" id="UP001177021"/>
    </source>
</evidence>
<reference evidence="1" key="1">
    <citation type="submission" date="2023-10" db="EMBL/GenBank/DDBJ databases">
        <authorList>
            <person name="Rodriguez Cubillos JULIANA M."/>
            <person name="De Vega J."/>
        </authorList>
    </citation>
    <scope>NUCLEOTIDE SEQUENCE</scope>
</reference>
<dbReference type="Proteomes" id="UP001177021">
    <property type="component" value="Unassembled WGS sequence"/>
</dbReference>